<dbReference type="Pfam" id="PF00176">
    <property type="entry name" value="SNF2-rel_dom"/>
    <property type="match status" value="1"/>
</dbReference>
<dbReference type="PROSITE" id="PS51194">
    <property type="entry name" value="HELICASE_CTER"/>
    <property type="match status" value="1"/>
</dbReference>
<comment type="caution">
    <text evidence="4">The sequence shown here is derived from an EMBL/GenBank/DDBJ whole genome shotgun (WGS) entry which is preliminary data.</text>
</comment>
<keyword evidence="4" id="KW-0067">ATP-binding</keyword>
<dbReference type="EC" id="3.6.4.-" evidence="4"/>
<evidence type="ECO:0000259" key="3">
    <source>
        <dbReference type="PROSITE" id="PS51194"/>
    </source>
</evidence>
<dbReference type="GO" id="GO:0004386">
    <property type="term" value="F:helicase activity"/>
    <property type="evidence" value="ECO:0007669"/>
    <property type="project" value="UniProtKB-KW"/>
</dbReference>
<dbReference type="InterPro" id="IPR038718">
    <property type="entry name" value="SNF2-like_sf"/>
</dbReference>
<evidence type="ECO:0000256" key="1">
    <source>
        <dbReference type="ARBA" id="ARBA00022801"/>
    </source>
</evidence>
<protein>
    <submittedName>
        <fullName evidence="4">DEAD/DEAH box helicase</fullName>
        <ecNumber evidence="4">3.6.4.-</ecNumber>
    </submittedName>
</protein>
<accession>A0ABW3G519</accession>
<dbReference type="RefSeq" id="WP_253646532.1">
    <property type="nucleotide sequence ID" value="NZ_BAAAMO010000002.1"/>
</dbReference>
<evidence type="ECO:0000313" key="4">
    <source>
        <dbReference type="EMBL" id="MFD0925525.1"/>
    </source>
</evidence>
<keyword evidence="1 4" id="KW-0378">Hydrolase</keyword>
<gene>
    <name evidence="4" type="ORF">ACFQ04_07220</name>
</gene>
<dbReference type="InterPro" id="IPR000330">
    <property type="entry name" value="SNF2_N"/>
</dbReference>
<dbReference type="PROSITE" id="PS51192">
    <property type="entry name" value="HELICASE_ATP_BIND_1"/>
    <property type="match status" value="1"/>
</dbReference>
<feature type="domain" description="Helicase C-terminal" evidence="3">
    <location>
        <begin position="786"/>
        <end position="958"/>
    </location>
</feature>
<feature type="domain" description="Helicase ATP-binding" evidence="2">
    <location>
        <begin position="488"/>
        <end position="651"/>
    </location>
</feature>
<keyword evidence="4" id="KW-0547">Nucleotide-binding</keyword>
<dbReference type="InterPro" id="IPR027417">
    <property type="entry name" value="P-loop_NTPase"/>
</dbReference>
<dbReference type="PANTHER" id="PTHR10799">
    <property type="entry name" value="SNF2/RAD54 HELICASE FAMILY"/>
    <property type="match status" value="1"/>
</dbReference>
<reference evidence="5" key="1">
    <citation type="journal article" date="2019" name="Int. J. Syst. Evol. Microbiol.">
        <title>The Global Catalogue of Microorganisms (GCM) 10K type strain sequencing project: providing services to taxonomists for standard genome sequencing and annotation.</title>
        <authorList>
            <consortium name="The Broad Institute Genomics Platform"/>
            <consortium name="The Broad Institute Genome Sequencing Center for Infectious Disease"/>
            <person name="Wu L."/>
            <person name="Ma J."/>
        </authorList>
    </citation>
    <scope>NUCLEOTIDE SEQUENCE [LARGE SCALE GENOMIC DNA]</scope>
    <source>
        <strain evidence="5">CCUG 50873</strain>
    </source>
</reference>
<organism evidence="4 5">
    <name type="scientific">Williamsia deligens</name>
    <dbReference type="NCBI Taxonomy" id="321325"/>
    <lineage>
        <taxon>Bacteria</taxon>
        <taxon>Bacillati</taxon>
        <taxon>Actinomycetota</taxon>
        <taxon>Actinomycetes</taxon>
        <taxon>Mycobacteriales</taxon>
        <taxon>Nocardiaceae</taxon>
        <taxon>Williamsia</taxon>
    </lineage>
</organism>
<dbReference type="Pfam" id="PF00271">
    <property type="entry name" value="Helicase_C"/>
    <property type="match status" value="1"/>
</dbReference>
<dbReference type="CDD" id="cd18793">
    <property type="entry name" value="SF2_C_SNF"/>
    <property type="match status" value="1"/>
</dbReference>
<evidence type="ECO:0000259" key="2">
    <source>
        <dbReference type="PROSITE" id="PS51192"/>
    </source>
</evidence>
<dbReference type="Proteomes" id="UP001597068">
    <property type="component" value="Unassembled WGS sequence"/>
</dbReference>
<dbReference type="SMART" id="SM00490">
    <property type="entry name" value="HELICc"/>
    <property type="match status" value="1"/>
</dbReference>
<dbReference type="SMART" id="SM00487">
    <property type="entry name" value="DEXDc"/>
    <property type="match status" value="1"/>
</dbReference>
<dbReference type="Gene3D" id="3.40.50.300">
    <property type="entry name" value="P-loop containing nucleotide triphosphate hydrolases"/>
    <property type="match status" value="1"/>
</dbReference>
<sequence>MSPAPPTHALWRPGVGLSLWFTDDAGAPTSTPSDTVPAAVATLIDGRTLRRTISVVVAGSTVRAGTITLGPAATVELLDSPTLGSAPGGELTFYRHVTQSVRRFLTSGAVAPSVAWSGGAWTVRWTPVPTARWRTWLSQTSAAAPAVITDNGGAEAVEDFCHEIVDLTCRERCRPVPEGALRSPFVRSLLPDVGGGVDVDRAAGAARAWDDWTAAVREGESSLVLRLHEPTAPTDPDLVEMDAERWRLQVCRRTPDGDEPVEIRRLSPLELDEVTTELAAAVRVFEPLTRADHDDHTLDFLVDTETVGALLDHGATALGDAGVGVLLPRTIAVATPSLSLRGAAPGATVQRSVMAGLAEIRDFQWQLALGDTVLDEGELRSLAEQKGGLVRVRGVWVSADSTALRRAAEFITTQQALAAAGHPPDMGELFGLVTGAGGPGLPVTSVSGLSWLDDIADQGGVRPTPLQPPETLDAVLRPYQHRGLEWLAHLSELGIGAVLADDMGLGKTVQIIALLCAEREAYDDPGPTLIVCPMSVVGNWEREIARFAPHLRVLVHHGPGRTRASRFAAAVAASDVVVTTFALTVRDKESLGAIRWDRVVVDEAQHVKNVSTAAARAVRAVPARHRIALTGTPVENRLEDLRAVVDLVNPGLLGSPSVFKARFAEAIERERDPDAVRRLSAVTSPFILRRVKSDPTIVADLPAKTEFTVRANLTVEQAALYRAVTDDLMAALGKVESDATHEGHRVRTVLAALTRLKQVCNHPAHFLGDGSPLLRRNAHRSGKLELLADIVDTIVADGERALLFTQFTAFGEMLAPWLATRVGAPVPFLHGGVGRSARDAMVEQFSAPDGPPLMIASLKAGGTGLNLTAANHVLHVDRWWNPAVEDQATDRAHRIGQTREVEVRTFVCIGTIEERIDAMIRDKRVLSDLTVTSGEHWLADIGDDELHDLIRLRDEAVGE</sequence>
<dbReference type="InterPro" id="IPR014001">
    <property type="entry name" value="Helicase_ATP-bd"/>
</dbReference>
<dbReference type="InterPro" id="IPR001650">
    <property type="entry name" value="Helicase_C-like"/>
</dbReference>
<dbReference type="Pfam" id="PF12419">
    <property type="entry name" value="DUF3670"/>
    <property type="match status" value="1"/>
</dbReference>
<dbReference type="Gene3D" id="3.40.50.10810">
    <property type="entry name" value="Tandem AAA-ATPase domain"/>
    <property type="match status" value="1"/>
</dbReference>
<evidence type="ECO:0000313" key="5">
    <source>
        <dbReference type="Proteomes" id="UP001597068"/>
    </source>
</evidence>
<dbReference type="EMBL" id="JBHTIL010000001">
    <property type="protein sequence ID" value="MFD0925525.1"/>
    <property type="molecule type" value="Genomic_DNA"/>
</dbReference>
<proteinExistence type="predicted"/>
<dbReference type="SUPFAM" id="SSF52540">
    <property type="entry name" value="P-loop containing nucleoside triphosphate hydrolases"/>
    <property type="match status" value="2"/>
</dbReference>
<keyword evidence="4" id="KW-0347">Helicase</keyword>
<dbReference type="InterPro" id="IPR022138">
    <property type="entry name" value="DUF3670"/>
</dbReference>
<keyword evidence="5" id="KW-1185">Reference proteome</keyword>
<dbReference type="InterPro" id="IPR049730">
    <property type="entry name" value="SNF2/RAD54-like_C"/>
</dbReference>
<dbReference type="GO" id="GO:0016787">
    <property type="term" value="F:hydrolase activity"/>
    <property type="evidence" value="ECO:0007669"/>
    <property type="project" value="UniProtKB-KW"/>
</dbReference>
<name>A0ABW3G519_9NOCA</name>